<dbReference type="EMBL" id="FNZA01000001">
    <property type="protein sequence ID" value="SEI69367.1"/>
    <property type="molecule type" value="Genomic_DNA"/>
</dbReference>
<dbReference type="RefSeq" id="WP_143068293.1">
    <property type="nucleotide sequence ID" value="NZ_FNZA01000001.1"/>
</dbReference>
<dbReference type="AlphaFoldDB" id="A0A1H6SX71"/>
<evidence type="ECO:0000313" key="2">
    <source>
        <dbReference type="Proteomes" id="UP000199223"/>
    </source>
</evidence>
<reference evidence="2" key="1">
    <citation type="submission" date="2016-10" db="EMBL/GenBank/DDBJ databases">
        <authorList>
            <person name="Varghese N."/>
            <person name="Submissions S."/>
        </authorList>
    </citation>
    <scope>NUCLEOTIDE SEQUENCE [LARGE SCALE GENOMIC DNA]</scope>
    <source>
        <strain evidence="2">CGMCC 1.10218</strain>
    </source>
</reference>
<sequence length="94" mass="9966">MSRPTPLHLLRLAQGSPGQWLTLPGAALRVLALRGPVRDSGSGYLVCLSGAAVVDLPEPTFVQLRSGEAHRVGGEWQASALEANTTLLLVPDER</sequence>
<evidence type="ECO:0008006" key="3">
    <source>
        <dbReference type="Google" id="ProtNLM"/>
    </source>
</evidence>
<protein>
    <recommendedName>
        <fullName evidence="3">Cupin</fullName>
    </recommendedName>
</protein>
<proteinExistence type="predicted"/>
<evidence type="ECO:0000313" key="1">
    <source>
        <dbReference type="EMBL" id="SEI69367.1"/>
    </source>
</evidence>
<accession>A0A1H6SX71</accession>
<dbReference type="STRING" id="856736.SAMN04488058_101361"/>
<keyword evidence="2" id="KW-1185">Reference proteome</keyword>
<gene>
    <name evidence="1" type="ORF">SAMN04488058_101361</name>
</gene>
<dbReference type="Proteomes" id="UP000199223">
    <property type="component" value="Unassembled WGS sequence"/>
</dbReference>
<name>A0A1H6SX71_9DEIO</name>
<organism evidence="1 2">
    <name type="scientific">Deinococcus reticulitermitis</name>
    <dbReference type="NCBI Taxonomy" id="856736"/>
    <lineage>
        <taxon>Bacteria</taxon>
        <taxon>Thermotogati</taxon>
        <taxon>Deinococcota</taxon>
        <taxon>Deinococci</taxon>
        <taxon>Deinococcales</taxon>
        <taxon>Deinococcaceae</taxon>
        <taxon>Deinococcus</taxon>
    </lineage>
</organism>
<dbReference type="OrthoDB" id="69872at2"/>